<proteinExistence type="predicted"/>
<dbReference type="EMBL" id="JACJQY010000016">
    <property type="protein sequence ID" value="MBD2317533.1"/>
    <property type="molecule type" value="Genomic_DNA"/>
</dbReference>
<dbReference type="RefSeq" id="WP_190578371.1">
    <property type="nucleotide sequence ID" value="NZ_CAWPQU010000008.1"/>
</dbReference>
<dbReference type="Pfam" id="PF02463">
    <property type="entry name" value="SMC_N"/>
    <property type="match status" value="1"/>
</dbReference>
<reference evidence="2 3" key="1">
    <citation type="journal article" date="2020" name="ISME J.">
        <title>Comparative genomics reveals insights into cyanobacterial evolution and habitat adaptation.</title>
        <authorList>
            <person name="Chen M.Y."/>
            <person name="Teng W.K."/>
            <person name="Zhao L."/>
            <person name="Hu C.X."/>
            <person name="Zhou Y.K."/>
            <person name="Han B.P."/>
            <person name="Song L.R."/>
            <person name="Shu W.S."/>
        </authorList>
    </citation>
    <scope>NUCLEOTIDE SEQUENCE [LARGE SCALE GENOMIC DNA]</scope>
    <source>
        <strain evidence="2 3">FACHB-1050</strain>
    </source>
</reference>
<dbReference type="PANTHER" id="PTHR43581:SF2">
    <property type="entry name" value="EXCINUCLEASE ATPASE SUBUNIT"/>
    <property type="match status" value="1"/>
</dbReference>
<dbReference type="Proteomes" id="UP000618445">
    <property type="component" value="Unassembled WGS sequence"/>
</dbReference>
<name>A0ABR8CB42_9CYAN</name>
<sequence>MKINRIEIKNFKKFADYALDLHPQFTLLVGDNGTGKTSILDALAIAAGVWLVNSPDTTLNNSRRNILTSEIRLEAIANDTFTQFIERKPTQIKAIGTINEQPVQWLRQIKTSGSRTSNTEAQKALDIISRLFRQVEAGEKIWLPVMAYYGAGRSWLPSNQRDPKALTITNPSRRWDAFYDCFEERIRIADLHTWFQKEAIAAVNRQGKMRPSYEVVKLAILRCIPNAENIWYDPERSQIVISIQNNPQPFSNLSAGQKMMVALVADLAIKIVTQNAAFLPKEIDTDNQALPQILQQTSGLVLIDEIDVHLHPKWQRQVVDDLKTTFPSIQFVCSTHSPFIIQAIEQGELRILDLGLEDTQFLEYANQSIEDIAEDIQSVEIPQQSLKARELARATEKYFDLLQNPETVESEQLSDAEIDYRLAAAPFSNNPGLSAFLKLEAMAKKQERRKHETR</sequence>
<evidence type="ECO:0000313" key="3">
    <source>
        <dbReference type="Proteomes" id="UP000618445"/>
    </source>
</evidence>
<dbReference type="PANTHER" id="PTHR43581">
    <property type="entry name" value="ATP/GTP PHOSPHATASE"/>
    <property type="match status" value="1"/>
</dbReference>
<protein>
    <submittedName>
        <fullName evidence="2">AAA family ATPase</fullName>
    </submittedName>
</protein>
<accession>A0ABR8CB42</accession>
<dbReference type="InterPro" id="IPR003395">
    <property type="entry name" value="RecF/RecN/SMC_N"/>
</dbReference>
<dbReference type="InterPro" id="IPR051396">
    <property type="entry name" value="Bact_Antivir_Def_Nuclease"/>
</dbReference>
<comment type="caution">
    <text evidence="2">The sequence shown here is derived from an EMBL/GenBank/DDBJ whole genome shotgun (WGS) entry which is preliminary data.</text>
</comment>
<keyword evidence="3" id="KW-1185">Reference proteome</keyword>
<feature type="domain" description="RecF/RecN/SMC N-terminal" evidence="1">
    <location>
        <begin position="3"/>
        <end position="342"/>
    </location>
</feature>
<evidence type="ECO:0000259" key="1">
    <source>
        <dbReference type="Pfam" id="PF02463"/>
    </source>
</evidence>
<evidence type="ECO:0000313" key="2">
    <source>
        <dbReference type="EMBL" id="MBD2317533.1"/>
    </source>
</evidence>
<dbReference type="InterPro" id="IPR027417">
    <property type="entry name" value="P-loop_NTPase"/>
</dbReference>
<dbReference type="Gene3D" id="3.40.50.300">
    <property type="entry name" value="P-loop containing nucleotide triphosphate hydrolases"/>
    <property type="match status" value="1"/>
</dbReference>
<dbReference type="SUPFAM" id="SSF52540">
    <property type="entry name" value="P-loop containing nucleoside triphosphate hydrolases"/>
    <property type="match status" value="1"/>
</dbReference>
<organism evidence="2 3">
    <name type="scientific">Phormidium tenue FACHB-1050</name>
    <dbReference type="NCBI Taxonomy" id="2692857"/>
    <lineage>
        <taxon>Bacteria</taxon>
        <taxon>Bacillati</taxon>
        <taxon>Cyanobacteriota</taxon>
        <taxon>Cyanophyceae</taxon>
        <taxon>Oscillatoriophycideae</taxon>
        <taxon>Oscillatoriales</taxon>
        <taxon>Oscillatoriaceae</taxon>
        <taxon>Phormidium</taxon>
    </lineage>
</organism>
<gene>
    <name evidence="2" type="ORF">H6G05_11835</name>
</gene>